<keyword evidence="1" id="KW-0812">Transmembrane</keyword>
<proteinExistence type="predicted"/>
<keyword evidence="1" id="KW-1133">Transmembrane helix</keyword>
<dbReference type="EMBL" id="JASCZI010181726">
    <property type="protein sequence ID" value="MED6185542.1"/>
    <property type="molecule type" value="Genomic_DNA"/>
</dbReference>
<sequence>MAVMEKLKMFVVQEPVVAASCLIAGFGLFLPAVVRPMLDSYQASKQPPQAAFKDILICHERWKPLFRRVTDCFPTCAPHIYDPSDIDICCVVAGSCWDDGQKVMGFRLLRYKGKLSDFLA</sequence>
<name>A0ABU6WI40_9FABA</name>
<keyword evidence="3" id="KW-1185">Reference proteome</keyword>
<dbReference type="PANTHER" id="PTHR36026">
    <property type="entry name" value="OS05G0542100 PROTEIN"/>
    <property type="match status" value="1"/>
</dbReference>
<organism evidence="2 3">
    <name type="scientific">Stylosanthes scabra</name>
    <dbReference type="NCBI Taxonomy" id="79078"/>
    <lineage>
        <taxon>Eukaryota</taxon>
        <taxon>Viridiplantae</taxon>
        <taxon>Streptophyta</taxon>
        <taxon>Embryophyta</taxon>
        <taxon>Tracheophyta</taxon>
        <taxon>Spermatophyta</taxon>
        <taxon>Magnoliopsida</taxon>
        <taxon>eudicotyledons</taxon>
        <taxon>Gunneridae</taxon>
        <taxon>Pentapetalae</taxon>
        <taxon>rosids</taxon>
        <taxon>fabids</taxon>
        <taxon>Fabales</taxon>
        <taxon>Fabaceae</taxon>
        <taxon>Papilionoideae</taxon>
        <taxon>50 kb inversion clade</taxon>
        <taxon>dalbergioids sensu lato</taxon>
        <taxon>Dalbergieae</taxon>
        <taxon>Pterocarpus clade</taxon>
        <taxon>Stylosanthes</taxon>
    </lineage>
</organism>
<comment type="caution">
    <text evidence="2">The sequence shown here is derived from an EMBL/GenBank/DDBJ whole genome shotgun (WGS) entry which is preliminary data.</text>
</comment>
<evidence type="ECO:0000313" key="2">
    <source>
        <dbReference type="EMBL" id="MED6185542.1"/>
    </source>
</evidence>
<dbReference type="PANTHER" id="PTHR36026:SF1">
    <property type="entry name" value="OS05G0542100 PROTEIN"/>
    <property type="match status" value="1"/>
</dbReference>
<accession>A0ABU6WI40</accession>
<keyword evidence="1" id="KW-0472">Membrane</keyword>
<protein>
    <submittedName>
        <fullName evidence="2">Uncharacterized protein</fullName>
    </submittedName>
</protein>
<feature type="transmembrane region" description="Helical" evidence="1">
    <location>
        <begin position="16"/>
        <end position="34"/>
    </location>
</feature>
<evidence type="ECO:0000313" key="3">
    <source>
        <dbReference type="Proteomes" id="UP001341840"/>
    </source>
</evidence>
<reference evidence="2 3" key="1">
    <citation type="journal article" date="2023" name="Plants (Basel)">
        <title>Bridging the Gap: Combining Genomics and Transcriptomics Approaches to Understand Stylosanthes scabra, an Orphan Legume from the Brazilian Caatinga.</title>
        <authorList>
            <person name="Ferreira-Neto J.R.C."/>
            <person name="da Silva M.D."/>
            <person name="Binneck E."/>
            <person name="de Melo N.F."/>
            <person name="da Silva R.H."/>
            <person name="de Melo A.L.T.M."/>
            <person name="Pandolfi V."/>
            <person name="Bustamante F.O."/>
            <person name="Brasileiro-Vidal A.C."/>
            <person name="Benko-Iseppon A.M."/>
        </authorList>
    </citation>
    <scope>NUCLEOTIDE SEQUENCE [LARGE SCALE GENOMIC DNA]</scope>
    <source>
        <tissue evidence="2">Leaves</tissue>
    </source>
</reference>
<dbReference type="Proteomes" id="UP001341840">
    <property type="component" value="Unassembled WGS sequence"/>
</dbReference>
<gene>
    <name evidence="2" type="ORF">PIB30_058098</name>
</gene>
<evidence type="ECO:0000256" key="1">
    <source>
        <dbReference type="SAM" id="Phobius"/>
    </source>
</evidence>